<keyword evidence="6 10" id="KW-0378">Hydrolase</keyword>
<evidence type="ECO:0000256" key="6">
    <source>
        <dbReference type="ARBA" id="ARBA00022801"/>
    </source>
</evidence>
<dbReference type="InterPro" id="IPR018524">
    <property type="entry name" value="DNA/RNA_endonuclease_AS"/>
</dbReference>
<evidence type="ECO:0000313" key="15">
    <source>
        <dbReference type="Proteomes" id="UP000078561"/>
    </source>
</evidence>
<dbReference type="GO" id="GO:0004521">
    <property type="term" value="F:RNA endonuclease activity"/>
    <property type="evidence" value="ECO:0007669"/>
    <property type="project" value="TreeGrafter"/>
</dbReference>
<feature type="transmembrane region" description="Helical" evidence="11">
    <location>
        <begin position="12"/>
        <end position="32"/>
    </location>
</feature>
<feature type="binding site" evidence="9">
    <location>
        <position position="175"/>
    </location>
    <ligand>
        <name>Mg(2+)</name>
        <dbReference type="ChEBI" id="CHEBI:18420"/>
        <note>catalytic</note>
    </ligand>
</feature>
<dbReference type="InterPro" id="IPR044929">
    <property type="entry name" value="DNA/RNA_non-sp_Endonuclease_sf"/>
</dbReference>
<dbReference type="SUPFAM" id="SSF54060">
    <property type="entry name" value="His-Me finger endonucleases"/>
    <property type="match status" value="1"/>
</dbReference>
<dbReference type="Proteomes" id="UP000078561">
    <property type="component" value="Unassembled WGS sequence"/>
</dbReference>
<dbReference type="GO" id="GO:0006309">
    <property type="term" value="P:apoptotic DNA fragmentation"/>
    <property type="evidence" value="ECO:0007669"/>
    <property type="project" value="TreeGrafter"/>
</dbReference>
<evidence type="ECO:0000259" key="12">
    <source>
        <dbReference type="SMART" id="SM00477"/>
    </source>
</evidence>
<keyword evidence="3 10" id="KW-0540">Nuclease</keyword>
<evidence type="ECO:0000256" key="1">
    <source>
        <dbReference type="ARBA" id="ARBA00001946"/>
    </source>
</evidence>
<dbReference type="GO" id="GO:0000014">
    <property type="term" value="F:single-stranded DNA endodeoxyribonuclease activity"/>
    <property type="evidence" value="ECO:0007669"/>
    <property type="project" value="TreeGrafter"/>
</dbReference>
<dbReference type="PROSITE" id="PS01070">
    <property type="entry name" value="NUCLEASE_NON_SPEC"/>
    <property type="match status" value="1"/>
</dbReference>
<evidence type="ECO:0000256" key="9">
    <source>
        <dbReference type="PIRSR" id="PIRSR640255-2"/>
    </source>
</evidence>
<feature type="domain" description="ENPP1-3/EXOG-like endonuclease/phosphodiesterase" evidence="12">
    <location>
        <begin position="78"/>
        <end position="289"/>
    </location>
</feature>
<evidence type="ECO:0000256" key="5">
    <source>
        <dbReference type="ARBA" id="ARBA00022759"/>
    </source>
</evidence>
<evidence type="ECO:0000313" key="14">
    <source>
        <dbReference type="EMBL" id="SAM09447.1"/>
    </source>
</evidence>
<dbReference type="InterPro" id="IPR001604">
    <property type="entry name" value="Endo_G_ENPP1-like_dom"/>
</dbReference>
<proteinExistence type="inferred from homology"/>
<dbReference type="STRING" id="4829.A0A163K9D9"/>
<dbReference type="SMART" id="SM00477">
    <property type="entry name" value="NUC"/>
    <property type="match status" value="1"/>
</dbReference>
<dbReference type="GO" id="GO:0005743">
    <property type="term" value="C:mitochondrial inner membrane"/>
    <property type="evidence" value="ECO:0007669"/>
    <property type="project" value="TreeGrafter"/>
</dbReference>
<dbReference type="OrthoDB" id="5418055at2759"/>
<dbReference type="PANTHER" id="PTHR13966">
    <property type="entry name" value="ENDONUCLEASE RELATED"/>
    <property type="match status" value="1"/>
</dbReference>
<evidence type="ECO:0000256" key="4">
    <source>
        <dbReference type="ARBA" id="ARBA00022723"/>
    </source>
</evidence>
<dbReference type="GO" id="GO:0046872">
    <property type="term" value="F:metal ion binding"/>
    <property type="evidence" value="ECO:0007669"/>
    <property type="project" value="UniProtKB-KW"/>
</dbReference>
<dbReference type="CDD" id="cd00091">
    <property type="entry name" value="NUC"/>
    <property type="match status" value="1"/>
</dbReference>
<dbReference type="Pfam" id="PF01223">
    <property type="entry name" value="Endonuclease_NS"/>
    <property type="match status" value="1"/>
</dbReference>
<evidence type="ECO:0000259" key="13">
    <source>
        <dbReference type="SMART" id="SM00892"/>
    </source>
</evidence>
<dbReference type="GO" id="GO:0005634">
    <property type="term" value="C:nucleus"/>
    <property type="evidence" value="ECO:0007669"/>
    <property type="project" value="TreeGrafter"/>
</dbReference>
<dbReference type="InterPro" id="IPR020821">
    <property type="entry name" value="ENPP1-3/EXOG-like_nuc-like"/>
</dbReference>
<protein>
    <recommendedName>
        <fullName evidence="10">Endonuclease</fullName>
        <ecNumber evidence="10">3.1.30.-</ecNumber>
    </recommendedName>
</protein>
<dbReference type="AlphaFoldDB" id="A0A163K9D9"/>
<comment type="similarity">
    <text evidence="2 10">Belongs to the DNA/RNA non-specific endonuclease family.</text>
</comment>
<feature type="active site" description="Proton acceptor" evidence="8">
    <location>
        <position position="143"/>
    </location>
</feature>
<dbReference type="Gene3D" id="3.40.570.10">
    <property type="entry name" value="Extracellular Endonuclease, subunit A"/>
    <property type="match status" value="1"/>
</dbReference>
<dbReference type="PANTHER" id="PTHR13966:SF5">
    <property type="entry name" value="ENDONUCLEASE G, MITOCHONDRIAL"/>
    <property type="match status" value="1"/>
</dbReference>
<evidence type="ECO:0000256" key="2">
    <source>
        <dbReference type="ARBA" id="ARBA00010052"/>
    </source>
</evidence>
<keyword evidence="11" id="KW-0812">Transmembrane</keyword>
<evidence type="ECO:0000256" key="11">
    <source>
        <dbReference type="SAM" id="Phobius"/>
    </source>
</evidence>
<dbReference type="EC" id="3.1.30.-" evidence="10"/>
<accession>A0A163K9D9</accession>
<keyword evidence="11" id="KW-0472">Membrane</keyword>
<feature type="domain" description="DNA/RNA non-specific endonuclease/pyrophosphatase/phosphodiesterase" evidence="13">
    <location>
        <begin position="77"/>
        <end position="289"/>
    </location>
</feature>
<keyword evidence="5 10" id="KW-0255">Endonuclease</keyword>
<dbReference type="InterPro" id="IPR040255">
    <property type="entry name" value="Non-specific_endonuclease"/>
</dbReference>
<comment type="cofactor">
    <cofactor evidence="1 10">
        <name>Mg(2+)</name>
        <dbReference type="ChEBI" id="CHEBI:18420"/>
    </cofactor>
</comment>
<dbReference type="InParanoid" id="A0A163K9D9"/>
<keyword evidence="4 9" id="KW-0479">Metal-binding</keyword>
<evidence type="ECO:0000256" key="10">
    <source>
        <dbReference type="RuleBase" id="RU366055"/>
    </source>
</evidence>
<dbReference type="InterPro" id="IPR044925">
    <property type="entry name" value="His-Me_finger_sf"/>
</dbReference>
<organism evidence="14">
    <name type="scientific">Absidia glauca</name>
    <name type="common">Pin mould</name>
    <dbReference type="NCBI Taxonomy" id="4829"/>
    <lineage>
        <taxon>Eukaryota</taxon>
        <taxon>Fungi</taxon>
        <taxon>Fungi incertae sedis</taxon>
        <taxon>Mucoromycota</taxon>
        <taxon>Mucoromycotina</taxon>
        <taxon>Mucoromycetes</taxon>
        <taxon>Mucorales</taxon>
        <taxon>Cunninghamellaceae</taxon>
        <taxon>Absidia</taxon>
    </lineage>
</organism>
<keyword evidence="15" id="KW-1185">Reference proteome</keyword>
<evidence type="ECO:0000256" key="7">
    <source>
        <dbReference type="ARBA" id="ARBA00022842"/>
    </source>
</evidence>
<evidence type="ECO:0000256" key="3">
    <source>
        <dbReference type="ARBA" id="ARBA00022722"/>
    </source>
</evidence>
<dbReference type="SMART" id="SM00892">
    <property type="entry name" value="Endonuclease_NS"/>
    <property type="match status" value="1"/>
</dbReference>
<keyword evidence="7" id="KW-0460">Magnesium</keyword>
<dbReference type="EMBL" id="LT555008">
    <property type="protein sequence ID" value="SAM09447.1"/>
    <property type="molecule type" value="Genomic_DNA"/>
</dbReference>
<sequence length="305" mass="33537">MTLHKDGQRQWVSLLTSFCLGMLAMVTIQSVLVPRTRSTVHQLVLSKRGADGPSNNGSLASTILQFGDPGTARDFLEREEYVVSYDRRNRVASWVGEHLTAASLVTGEGVNRDHSKFQEDPDVPALFRSKLADYTKSGYDRGHMAPAGDAVADQTAMDQTFYLSNMSPQVGIGFNRHYWAYFESFARNLTQSFSDVYVFTGPLFLPQPSANDTKLYTMSYPVLNGNVAVPTHFYKVLLVPNGKDGYASGAFVLPNQAIPSNTALTKFKVDLEVVEKASGLVFFDKLDAKALGDLCSLTTCSVKSF</sequence>
<keyword evidence="11" id="KW-1133">Transmembrane helix</keyword>
<name>A0A163K9D9_ABSGL</name>
<evidence type="ECO:0000256" key="8">
    <source>
        <dbReference type="PIRSR" id="PIRSR640255-1"/>
    </source>
</evidence>
<gene>
    <name evidence="14" type="primary">ABSGL_15123.1 scaffold 15162</name>
</gene>
<dbReference type="GO" id="GO:0003676">
    <property type="term" value="F:nucleic acid binding"/>
    <property type="evidence" value="ECO:0007669"/>
    <property type="project" value="InterPro"/>
</dbReference>
<reference evidence="14" key="1">
    <citation type="submission" date="2016-04" db="EMBL/GenBank/DDBJ databases">
        <authorList>
            <person name="Evans L.H."/>
            <person name="Alamgir A."/>
            <person name="Owens N."/>
            <person name="Weber N.D."/>
            <person name="Virtaneva K."/>
            <person name="Barbian K."/>
            <person name="Babar A."/>
            <person name="Rosenke K."/>
        </authorList>
    </citation>
    <scope>NUCLEOTIDE SEQUENCE [LARGE SCALE GENOMIC DNA]</scope>
    <source>
        <strain evidence="14">CBS 101.48</strain>
    </source>
</reference>